<dbReference type="PANTHER" id="PTHR42796">
    <property type="entry name" value="FUMARYLACETOACETATE HYDROLASE DOMAIN-CONTAINING PROTEIN 2A-RELATED"/>
    <property type="match status" value="1"/>
</dbReference>
<dbReference type="Gene3D" id="3.90.850.10">
    <property type="entry name" value="Fumarylacetoacetase-like, C-terminal domain"/>
    <property type="match status" value="1"/>
</dbReference>
<dbReference type="Pfam" id="PF01557">
    <property type="entry name" value="FAA_hydrolase"/>
    <property type="match status" value="1"/>
</dbReference>
<organism evidence="5 6">
    <name type="scientific">Cupriavidus pinatubonensis</name>
    <dbReference type="NCBI Taxonomy" id="248026"/>
    <lineage>
        <taxon>Bacteria</taxon>
        <taxon>Pseudomonadati</taxon>
        <taxon>Pseudomonadota</taxon>
        <taxon>Betaproteobacteria</taxon>
        <taxon>Burkholderiales</taxon>
        <taxon>Burkholderiaceae</taxon>
        <taxon>Cupriavidus</taxon>
    </lineage>
</organism>
<comment type="cofactor">
    <cofactor evidence="1">
        <name>Mg(2+)</name>
        <dbReference type="ChEBI" id="CHEBI:18420"/>
    </cofactor>
</comment>
<reference evidence="5 6" key="1">
    <citation type="submission" date="2021-08" db="EMBL/GenBank/DDBJ databases">
        <authorList>
            <person name="Peeters C."/>
        </authorList>
    </citation>
    <scope>NUCLEOTIDE SEQUENCE [LARGE SCALE GENOMIC DNA]</scope>
    <source>
        <strain evidence="5 6">LMG 23994</strain>
    </source>
</reference>
<comment type="caution">
    <text evidence="5">The sequence shown here is derived from an EMBL/GenBank/DDBJ whole genome shotgun (WGS) entry which is preliminary data.</text>
</comment>
<dbReference type="InterPro" id="IPR036663">
    <property type="entry name" value="Fumarylacetoacetase_C_sf"/>
</dbReference>
<dbReference type="SUPFAM" id="SSF56529">
    <property type="entry name" value="FAH"/>
    <property type="match status" value="1"/>
</dbReference>
<keyword evidence="6" id="KW-1185">Reference proteome</keyword>
<evidence type="ECO:0000256" key="1">
    <source>
        <dbReference type="ARBA" id="ARBA00001946"/>
    </source>
</evidence>
<dbReference type="Proteomes" id="UP000701702">
    <property type="component" value="Unassembled WGS sequence"/>
</dbReference>
<dbReference type="InterPro" id="IPR011234">
    <property type="entry name" value="Fumarylacetoacetase-like_C"/>
</dbReference>
<keyword evidence="3" id="KW-0479">Metal-binding</keyword>
<evidence type="ECO:0000259" key="4">
    <source>
        <dbReference type="Pfam" id="PF01557"/>
    </source>
</evidence>
<name>A0ABM8WFK6_9BURK</name>
<evidence type="ECO:0000256" key="2">
    <source>
        <dbReference type="ARBA" id="ARBA00010211"/>
    </source>
</evidence>
<evidence type="ECO:0000313" key="6">
    <source>
        <dbReference type="Proteomes" id="UP000701702"/>
    </source>
</evidence>
<sequence>MKLARVRNADGDGFWVRIDEAAQNARRVRAPFSLWAPAVAQHGEAALDLLAGCLPLATLQLCPPVQPGARVFGVGMNYLTHLTRLGRKQPPPHTIAYIKPSSALVPPGGEIQYPAITAQLDYEVELVAVVARALGDEPQASACLLGYTVGNDISARDAGKQLGSLDLFTQKALDRTAPVGPWVTTLDEFGGAGQPRVAVRLSINGEQRQHDCTDQMIFPVDELLNYVDARIALQPGDLVFTGSTCGVGLEDGRFLQPGDVVEAEIEKIGVLRNTIGPRRILAPQRMIGRLGGQD</sequence>
<evidence type="ECO:0000313" key="5">
    <source>
        <dbReference type="EMBL" id="CAG9166102.1"/>
    </source>
</evidence>
<dbReference type="InterPro" id="IPR051121">
    <property type="entry name" value="FAH"/>
</dbReference>
<dbReference type="PANTHER" id="PTHR42796:SF4">
    <property type="entry name" value="FUMARYLACETOACETATE HYDROLASE DOMAIN-CONTAINING PROTEIN 2A"/>
    <property type="match status" value="1"/>
</dbReference>
<dbReference type="EMBL" id="CAJZAF010000003">
    <property type="protein sequence ID" value="CAG9166102.1"/>
    <property type="molecule type" value="Genomic_DNA"/>
</dbReference>
<proteinExistence type="inferred from homology"/>
<evidence type="ECO:0000256" key="3">
    <source>
        <dbReference type="ARBA" id="ARBA00022723"/>
    </source>
</evidence>
<gene>
    <name evidence="5" type="ORF">LMG23994_00900</name>
</gene>
<protein>
    <recommendedName>
        <fullName evidence="4">Fumarylacetoacetase-like C-terminal domain-containing protein</fullName>
    </recommendedName>
</protein>
<dbReference type="RefSeq" id="WP_224000176.1">
    <property type="nucleotide sequence ID" value="NZ_CAJZAF010000003.1"/>
</dbReference>
<feature type="domain" description="Fumarylacetoacetase-like C-terminal" evidence="4">
    <location>
        <begin position="71"/>
        <end position="275"/>
    </location>
</feature>
<accession>A0ABM8WFK6</accession>
<comment type="similarity">
    <text evidence="2">Belongs to the FAH family.</text>
</comment>